<dbReference type="PANTHER" id="PTHR39441">
    <property type="entry name" value="DUF2252 DOMAIN-CONTAINING PROTEIN"/>
    <property type="match status" value="1"/>
</dbReference>
<organism evidence="1 2">
    <name type="scientific">Candidatus Acidiferrum panamense</name>
    <dbReference type="NCBI Taxonomy" id="2741543"/>
    <lineage>
        <taxon>Bacteria</taxon>
        <taxon>Pseudomonadati</taxon>
        <taxon>Acidobacteriota</taxon>
        <taxon>Terriglobia</taxon>
        <taxon>Candidatus Acidiferrales</taxon>
        <taxon>Candidatus Acidiferrum</taxon>
    </lineage>
</organism>
<reference evidence="1" key="1">
    <citation type="submission" date="2020-06" db="EMBL/GenBank/DDBJ databases">
        <title>Legume-microbial interactions unlock mineral nutrients during tropical forest succession.</title>
        <authorList>
            <person name="Epihov D.Z."/>
        </authorList>
    </citation>
    <scope>NUCLEOTIDE SEQUENCE [LARGE SCALE GENOMIC DNA]</scope>
    <source>
        <strain evidence="1">Pan2503</strain>
    </source>
</reference>
<name>A0A7V8NNN2_9BACT</name>
<dbReference type="InterPro" id="IPR018721">
    <property type="entry name" value="DUF2252"/>
</dbReference>
<accession>A0A7V8NNN2</accession>
<dbReference type="PANTHER" id="PTHR39441:SF1">
    <property type="entry name" value="DUF2252 DOMAIN-CONTAINING PROTEIN"/>
    <property type="match status" value="1"/>
</dbReference>
<feature type="non-terminal residue" evidence="1">
    <location>
        <position position="1"/>
    </location>
</feature>
<sequence>EATADFEKWLANHLPIVKQDLKTKHEQMASAAFPFFRATFYRWLQLWPEVCPELAKAPSVLAVGDLHIENFGTWRDEEGRLIWGVNDLDETWPAVYALDLVRLATSAYLAISAEHLSLTRRVAAEAIEEGYRDALAAGGKAFVLAEHHQWLRLMALSKLRDPVRFWAKMQQCPPYTSKPPSEARELIEASLPKPCRAYQLKRRIAGLGSLGHPRILALSSWQGAFIAREAKGIRTSAWAWYKDNSAEELYGAKLVNSAIRVKDPCVLFHGHWLVRRLAPDCSRIELSSLPKERDESRLLYDMGWETANMHFGSLNAIAKVKRDLSSRRGRWLHKAAKAMYKATMKDWEEWRRGWKEAARTEAS</sequence>
<keyword evidence="2" id="KW-1185">Reference proteome</keyword>
<evidence type="ECO:0000313" key="2">
    <source>
        <dbReference type="Proteomes" id="UP000567293"/>
    </source>
</evidence>
<protein>
    <submittedName>
        <fullName evidence="1">DUF2252 family protein</fullName>
    </submittedName>
</protein>
<gene>
    <name evidence="1" type="ORF">HRJ53_06855</name>
</gene>
<dbReference type="Proteomes" id="UP000567293">
    <property type="component" value="Unassembled WGS sequence"/>
</dbReference>
<dbReference type="EMBL" id="JACDQQ010000671">
    <property type="protein sequence ID" value="MBA0084695.1"/>
    <property type="molecule type" value="Genomic_DNA"/>
</dbReference>
<dbReference type="Pfam" id="PF10009">
    <property type="entry name" value="DUF2252"/>
    <property type="match status" value="1"/>
</dbReference>
<evidence type="ECO:0000313" key="1">
    <source>
        <dbReference type="EMBL" id="MBA0084695.1"/>
    </source>
</evidence>
<comment type="caution">
    <text evidence="1">The sequence shown here is derived from an EMBL/GenBank/DDBJ whole genome shotgun (WGS) entry which is preliminary data.</text>
</comment>
<proteinExistence type="predicted"/>
<dbReference type="AlphaFoldDB" id="A0A7V8NNN2"/>